<protein>
    <submittedName>
        <fullName evidence="4">Cysteine hydrolase</fullName>
    </submittedName>
</protein>
<dbReference type="CDD" id="cd00431">
    <property type="entry name" value="cysteine_hydrolases"/>
    <property type="match status" value="1"/>
</dbReference>
<comment type="similarity">
    <text evidence="1">Belongs to the isochorismatase family.</text>
</comment>
<dbReference type="Gene3D" id="3.40.50.850">
    <property type="entry name" value="Isochorismatase-like"/>
    <property type="match status" value="1"/>
</dbReference>
<dbReference type="GO" id="GO:0016787">
    <property type="term" value="F:hydrolase activity"/>
    <property type="evidence" value="ECO:0007669"/>
    <property type="project" value="UniProtKB-KW"/>
</dbReference>
<proteinExistence type="inferred from homology"/>
<dbReference type="AlphaFoldDB" id="A0A372LFT3"/>
<dbReference type="PANTHER" id="PTHR43540">
    <property type="entry name" value="PEROXYUREIDOACRYLATE/UREIDOACRYLATE AMIDOHYDROLASE-RELATED"/>
    <property type="match status" value="1"/>
</dbReference>
<evidence type="ECO:0000313" key="4">
    <source>
        <dbReference type="EMBL" id="RFU64939.1"/>
    </source>
</evidence>
<reference evidence="4 5" key="1">
    <citation type="submission" date="2018-08" db="EMBL/GenBank/DDBJ databases">
        <title>Bacillus chawlae sp. nov., Bacillus glennii sp. nov., and Bacillus saganii sp. nov. Isolated from the Vehicle Assembly Building at Kennedy Space Center where the Viking Spacecraft were Assembled.</title>
        <authorList>
            <person name="Seuylemezian A."/>
            <person name="Vaishampayan P."/>
        </authorList>
    </citation>
    <scope>NUCLEOTIDE SEQUENCE [LARGE SCALE GENOMIC DNA]</scope>
    <source>
        <strain evidence="4 5">V44-8</strain>
    </source>
</reference>
<evidence type="ECO:0000313" key="5">
    <source>
        <dbReference type="Proteomes" id="UP000262939"/>
    </source>
</evidence>
<feature type="domain" description="Isochorismatase-like" evidence="3">
    <location>
        <begin position="61"/>
        <end position="238"/>
    </location>
</feature>
<dbReference type="RefSeq" id="WP_117321115.1">
    <property type="nucleotide sequence ID" value="NZ_QVTD01000003.1"/>
</dbReference>
<accession>A0A372LFT3</accession>
<sequence length="264" mass="29963">MLSKEISEFLKIYNRKEEELLPADQLESKGVFSGEKEFIEFAEKDYNTDKHWSFEIKKEECALLVIDMQEDFVNPSNPMCVPEAYRMVPRMKGVIEECRELNVPVIYTAHTIAEDCSAGFYEFWEPIKNGAIKEGAPGADIYKGIYPLPNERVIRAKHAYCSFTGTDLDYVLRNLGVKTLIISGTLTNFCCESTARTGYFLNYNILFGEDINATDNALAHEATIRTMRRGFARVLPAEKIIKTLKEGDTLYKEAAAKKEPAPAR</sequence>
<dbReference type="EMBL" id="QVTD01000003">
    <property type="protein sequence ID" value="RFU64939.1"/>
    <property type="molecule type" value="Genomic_DNA"/>
</dbReference>
<name>A0A372LFT3_9BACI</name>
<dbReference type="Proteomes" id="UP000262939">
    <property type="component" value="Unassembled WGS sequence"/>
</dbReference>
<comment type="caution">
    <text evidence="4">The sequence shown here is derived from an EMBL/GenBank/DDBJ whole genome shotgun (WGS) entry which is preliminary data.</text>
</comment>
<gene>
    <name evidence="4" type="ORF">D0466_03225</name>
</gene>
<organism evidence="4 5">
    <name type="scientific">Peribacillus glennii</name>
    <dbReference type="NCBI Taxonomy" id="2303991"/>
    <lineage>
        <taxon>Bacteria</taxon>
        <taxon>Bacillati</taxon>
        <taxon>Bacillota</taxon>
        <taxon>Bacilli</taxon>
        <taxon>Bacillales</taxon>
        <taxon>Bacillaceae</taxon>
        <taxon>Peribacillus</taxon>
    </lineage>
</organism>
<keyword evidence="5" id="KW-1185">Reference proteome</keyword>
<dbReference type="InterPro" id="IPR050272">
    <property type="entry name" value="Isochorismatase-like_hydrls"/>
</dbReference>
<dbReference type="OrthoDB" id="257098at2"/>
<dbReference type="InterPro" id="IPR000868">
    <property type="entry name" value="Isochorismatase-like_dom"/>
</dbReference>
<evidence type="ECO:0000256" key="2">
    <source>
        <dbReference type="ARBA" id="ARBA00022801"/>
    </source>
</evidence>
<keyword evidence="2 4" id="KW-0378">Hydrolase</keyword>
<dbReference type="InterPro" id="IPR036380">
    <property type="entry name" value="Isochorismatase-like_sf"/>
</dbReference>
<dbReference type="PANTHER" id="PTHR43540:SF6">
    <property type="entry name" value="ISOCHORISMATASE-LIKE DOMAIN-CONTAINING PROTEIN"/>
    <property type="match status" value="1"/>
</dbReference>
<dbReference type="Pfam" id="PF00857">
    <property type="entry name" value="Isochorismatase"/>
    <property type="match status" value="1"/>
</dbReference>
<evidence type="ECO:0000259" key="3">
    <source>
        <dbReference type="Pfam" id="PF00857"/>
    </source>
</evidence>
<evidence type="ECO:0000256" key="1">
    <source>
        <dbReference type="ARBA" id="ARBA00006336"/>
    </source>
</evidence>
<dbReference type="SUPFAM" id="SSF52499">
    <property type="entry name" value="Isochorismatase-like hydrolases"/>
    <property type="match status" value="1"/>
</dbReference>